<evidence type="ECO:0000313" key="1">
    <source>
        <dbReference type="EMBL" id="OUC77938.1"/>
    </source>
</evidence>
<dbReference type="InterPro" id="IPR029058">
    <property type="entry name" value="AB_hydrolase_fold"/>
</dbReference>
<proteinExistence type="predicted"/>
<name>A0A2C9ZIX7_9ACTN</name>
<dbReference type="EMBL" id="NGFO01000016">
    <property type="protein sequence ID" value="OUC77938.1"/>
    <property type="molecule type" value="Genomic_DNA"/>
</dbReference>
<sequence>MSGAWRLVVRLLSTTIAAGMIVGVAQPGIASSAPTRASPSMAWVVSSAAVGHQRHDLWIRSPAMGRDVPVTVLHPAHARPRGTLYLLDGGGRKTAVSDWIGDARADRYFGDKDVNVVLPGGQGAFYTNWQNVDATFGRPQWETFLTVELPPLIDGRFHGNGKNAIAGLSMGGQAAFTLATRRPGLYTGVGSISACPFTTGVLHESQIRAAVIRDGGDPTKMWGPWGAPGWADHDPGRRLRALTGKRVFLASGTGVPGPLDQETRLDPGRHRAEKIASGAVLESSVNACSTEFARAMRADGLRPVTHFRAVGTHAWPYWAQDLTVMYPVLATGL</sequence>
<dbReference type="AlphaFoldDB" id="A0A2C9ZIX7"/>
<dbReference type="InterPro" id="IPR050583">
    <property type="entry name" value="Mycobacterial_A85_antigen"/>
</dbReference>
<dbReference type="Proteomes" id="UP000194632">
    <property type="component" value="Unassembled WGS sequence"/>
</dbReference>
<dbReference type="PANTHER" id="PTHR48098:SF1">
    <property type="entry name" value="DIACYLGLYCEROL ACYLTRANSFERASE_MYCOLYLTRANSFERASE AG85A"/>
    <property type="match status" value="1"/>
</dbReference>
<dbReference type="STRING" id="417102.CA982_14620"/>
<dbReference type="Pfam" id="PF00756">
    <property type="entry name" value="Esterase"/>
    <property type="match status" value="1"/>
</dbReference>
<accession>A0A2C9ZIX7</accession>
<dbReference type="RefSeq" id="WP_244176280.1">
    <property type="nucleotide sequence ID" value="NZ_NGFO01000016.1"/>
</dbReference>
<dbReference type="PANTHER" id="PTHR48098">
    <property type="entry name" value="ENTEROCHELIN ESTERASE-RELATED"/>
    <property type="match status" value="1"/>
</dbReference>
<gene>
    <name evidence="1" type="ORF">CA982_14620</name>
</gene>
<dbReference type="SUPFAM" id="SSF53474">
    <property type="entry name" value="alpha/beta-Hydrolases"/>
    <property type="match status" value="1"/>
</dbReference>
<keyword evidence="2" id="KW-1185">Reference proteome</keyword>
<dbReference type="GO" id="GO:0016747">
    <property type="term" value="F:acyltransferase activity, transferring groups other than amino-acyl groups"/>
    <property type="evidence" value="ECO:0007669"/>
    <property type="project" value="TreeGrafter"/>
</dbReference>
<organism evidence="1 2">
    <name type="scientific">Gordonia lacunae</name>
    <dbReference type="NCBI Taxonomy" id="417102"/>
    <lineage>
        <taxon>Bacteria</taxon>
        <taxon>Bacillati</taxon>
        <taxon>Actinomycetota</taxon>
        <taxon>Actinomycetes</taxon>
        <taxon>Mycobacteriales</taxon>
        <taxon>Gordoniaceae</taxon>
        <taxon>Gordonia</taxon>
    </lineage>
</organism>
<comment type="caution">
    <text evidence="1">The sequence shown here is derived from an EMBL/GenBank/DDBJ whole genome shotgun (WGS) entry which is preliminary data.</text>
</comment>
<reference evidence="1 2" key="1">
    <citation type="submission" date="2017-05" db="EMBL/GenBank/DDBJ databases">
        <title>Biotechnological potential of actinobacteria isolated from South African environments.</title>
        <authorList>
            <person name="Le Roes-Hill M."/>
            <person name="Prins A."/>
            <person name="Durrell K.A."/>
        </authorList>
    </citation>
    <scope>NUCLEOTIDE SEQUENCE [LARGE SCALE GENOMIC DNA]</scope>
    <source>
        <strain evidence="1">BS2</strain>
    </source>
</reference>
<evidence type="ECO:0000313" key="2">
    <source>
        <dbReference type="Proteomes" id="UP000194632"/>
    </source>
</evidence>
<dbReference type="InterPro" id="IPR000801">
    <property type="entry name" value="Esterase-like"/>
</dbReference>
<protein>
    <submittedName>
        <fullName evidence="1">Esterase</fullName>
    </submittedName>
</protein>
<dbReference type="Gene3D" id="3.40.50.1820">
    <property type="entry name" value="alpha/beta hydrolase"/>
    <property type="match status" value="1"/>
</dbReference>